<dbReference type="EMBL" id="JAROYP010000014">
    <property type="protein sequence ID" value="MDH5163332.1"/>
    <property type="molecule type" value="Genomic_DNA"/>
</dbReference>
<gene>
    <name evidence="1" type="ORF">P5X88_20565</name>
</gene>
<dbReference type="Proteomes" id="UP001159179">
    <property type="component" value="Unassembled WGS sequence"/>
</dbReference>
<protein>
    <submittedName>
        <fullName evidence="1">Uncharacterized protein</fullName>
    </submittedName>
</protein>
<organism evidence="1 2">
    <name type="scientific">Heyndrickxia oleronia</name>
    <dbReference type="NCBI Taxonomy" id="38875"/>
    <lineage>
        <taxon>Bacteria</taxon>
        <taxon>Bacillati</taxon>
        <taxon>Bacillota</taxon>
        <taxon>Bacilli</taxon>
        <taxon>Bacillales</taxon>
        <taxon>Bacillaceae</taxon>
        <taxon>Heyndrickxia</taxon>
    </lineage>
</organism>
<evidence type="ECO:0000313" key="2">
    <source>
        <dbReference type="Proteomes" id="UP001159179"/>
    </source>
</evidence>
<accession>A0AAW6T1V9</accession>
<evidence type="ECO:0000313" key="1">
    <source>
        <dbReference type="EMBL" id="MDH5163332.1"/>
    </source>
</evidence>
<sequence length="298" mass="33696">MTKKIRVTEDGKQFEAFLKMAMTTTNDKGEKTLIGVAFAGSLTSCRAVHAALYSPTIEIFDEATGKAETIRSSQSFRRIEDVNGKVCHMFAMPRMAVSEDYQEAVLQNSKNNNQSMPERVVMTWDHDIYEVAGRFLAETFGLPRSKEWTKHYLSILPLEKLQKVDIETTNIAGNMKNMRAFIIKSMKEDEMLSYVQDGIQMGYLQTKSKDITKVEASFQNDWSTEDYLRANAGPLFAKLDQYMKPLYDGSYFSKFIAETNRVCVPSQARSVMGLLEVLKKKIGAFLVAGMGTGSVRRF</sequence>
<proteinExistence type="predicted"/>
<dbReference type="AlphaFoldDB" id="A0AAW6T1V9"/>
<name>A0AAW6T1V9_9BACI</name>
<dbReference type="RefSeq" id="WP_180212617.1">
    <property type="nucleotide sequence ID" value="NZ_JAROYP010000014.1"/>
</dbReference>
<reference evidence="1" key="1">
    <citation type="submission" date="2023-03" db="EMBL/GenBank/DDBJ databases">
        <title>Bacterial isolates from washroom surfaces on a university campus.</title>
        <authorList>
            <person name="Holman D.B."/>
            <person name="Gzyl K.E."/>
            <person name="Taheri A.E."/>
        </authorList>
    </citation>
    <scope>NUCLEOTIDE SEQUENCE</scope>
    <source>
        <strain evidence="1">RD03</strain>
    </source>
</reference>
<comment type="caution">
    <text evidence="1">The sequence shown here is derived from an EMBL/GenBank/DDBJ whole genome shotgun (WGS) entry which is preliminary data.</text>
</comment>